<dbReference type="InParanoid" id="A0A024GVV9"/>
<reference evidence="1 2" key="1">
    <citation type="submission" date="2012-05" db="EMBL/GenBank/DDBJ databases">
        <title>Recombination and specialization in a pathogen metapopulation.</title>
        <authorList>
            <person name="Gardiner A."/>
            <person name="Kemen E."/>
            <person name="Schultz-Larsen T."/>
            <person name="MacLean D."/>
            <person name="Van Oosterhout C."/>
            <person name="Jones J.D.G."/>
        </authorList>
    </citation>
    <scope>NUCLEOTIDE SEQUENCE [LARGE SCALE GENOMIC DNA]</scope>
    <source>
        <strain evidence="1 2">Ac Nc2</strain>
    </source>
</reference>
<name>A0A024GVV9_9STRA</name>
<organism evidence="1 2">
    <name type="scientific">Albugo candida</name>
    <dbReference type="NCBI Taxonomy" id="65357"/>
    <lineage>
        <taxon>Eukaryota</taxon>
        <taxon>Sar</taxon>
        <taxon>Stramenopiles</taxon>
        <taxon>Oomycota</taxon>
        <taxon>Peronosporomycetes</taxon>
        <taxon>Albuginales</taxon>
        <taxon>Albuginaceae</taxon>
        <taxon>Albugo</taxon>
    </lineage>
</organism>
<proteinExistence type="predicted"/>
<evidence type="ECO:0000313" key="1">
    <source>
        <dbReference type="EMBL" id="CCI50612.1"/>
    </source>
</evidence>
<accession>A0A024GVV9</accession>
<evidence type="ECO:0000313" key="2">
    <source>
        <dbReference type="Proteomes" id="UP000053237"/>
    </source>
</evidence>
<sequence>MDDTVPKECEKINPIHSVSVESANTTPICQSIGFSNTDQDFCAFMQPTNSTDCSANDRATTQYLEVEVANLSSTAIDDEIEAICNF</sequence>
<gene>
    <name evidence="1" type="ORF">BN9_125950</name>
</gene>
<dbReference type="EMBL" id="CAIX01000873">
    <property type="protein sequence ID" value="CCI50612.1"/>
    <property type="molecule type" value="Genomic_DNA"/>
</dbReference>
<dbReference type="AlphaFoldDB" id="A0A024GVV9"/>
<protein>
    <submittedName>
        <fullName evidence="1">Uncharacterized protein</fullName>
    </submittedName>
</protein>
<comment type="caution">
    <text evidence="1">The sequence shown here is derived from an EMBL/GenBank/DDBJ whole genome shotgun (WGS) entry which is preliminary data.</text>
</comment>
<dbReference type="Proteomes" id="UP000053237">
    <property type="component" value="Unassembled WGS sequence"/>
</dbReference>
<keyword evidence="2" id="KW-1185">Reference proteome</keyword>